<reference evidence="3 4" key="1">
    <citation type="submission" date="2023-09" db="EMBL/GenBank/DDBJ databases">
        <authorList>
            <person name="Rey-Velasco X."/>
        </authorList>
    </citation>
    <scope>NUCLEOTIDE SEQUENCE [LARGE SCALE GENOMIC DNA]</scope>
    <source>
        <strain evidence="3 4">F388</strain>
    </source>
</reference>
<comment type="caution">
    <text evidence="3">The sequence shown here is derived from an EMBL/GenBank/DDBJ whole genome shotgun (WGS) entry which is preliminary data.</text>
</comment>
<keyword evidence="1" id="KW-0812">Transmembrane</keyword>
<dbReference type="EC" id="2.3.1.-" evidence="3"/>
<dbReference type="Pfam" id="PF01553">
    <property type="entry name" value="Acyltransferase"/>
    <property type="match status" value="1"/>
</dbReference>
<protein>
    <submittedName>
        <fullName evidence="3">Lysophospholipid acyltransferase family protein</fullName>
        <ecNumber evidence="3">2.3.1.-</ecNumber>
    </submittedName>
</protein>
<keyword evidence="3" id="KW-0808">Transferase</keyword>
<keyword evidence="1" id="KW-1133">Transmembrane helix</keyword>
<keyword evidence="1" id="KW-0472">Membrane</keyword>
<evidence type="ECO:0000259" key="2">
    <source>
        <dbReference type="SMART" id="SM00563"/>
    </source>
</evidence>
<gene>
    <name evidence="3" type="ORF">RM706_14325</name>
</gene>
<organism evidence="3 4">
    <name type="scientific">Croceitalea rosinachiae</name>
    <dbReference type="NCBI Taxonomy" id="3075596"/>
    <lineage>
        <taxon>Bacteria</taxon>
        <taxon>Pseudomonadati</taxon>
        <taxon>Bacteroidota</taxon>
        <taxon>Flavobacteriia</taxon>
        <taxon>Flavobacteriales</taxon>
        <taxon>Flavobacteriaceae</taxon>
        <taxon>Croceitalea</taxon>
    </lineage>
</organism>
<dbReference type="SUPFAM" id="SSF69593">
    <property type="entry name" value="Glycerol-3-phosphate (1)-acyltransferase"/>
    <property type="match status" value="1"/>
</dbReference>
<sequence length="346" mass="40153">MYYLIKYWISLGLFSYYKKIKIVGIENIPKDKPILFLSNHQNALLDILLIAINCSRKPYFLARADIFKNHFFRPFFYFLQMLPVYRLRDGKSSLLKNEVIFNKCGELLNEGKAILLFPEANHNLKRRVRPLSKGFTRILFSALNTNPNLDVHIIPIGQNYQTPTEMGDRAALNFGKPIRVKDFLNVSEKETIKTEVAKRIEVLTTHIEDELQYGVIVKKLALQYVDYLYPKKINAFLKGSIEIKNLPKYQPSVLLTLTRGIFYLINLPQVFLWRILLKPKVPEAEFMGTFRFGYCMVAYPFFYTIAIAVSIYTYNVKTACLIVIGHAVLNLALVKFGIATSYHRRK</sequence>
<accession>A0ABU3AE04</accession>
<dbReference type="Proteomes" id="UP001255246">
    <property type="component" value="Unassembled WGS sequence"/>
</dbReference>
<evidence type="ECO:0000256" key="1">
    <source>
        <dbReference type="SAM" id="Phobius"/>
    </source>
</evidence>
<dbReference type="SMART" id="SM00563">
    <property type="entry name" value="PlsC"/>
    <property type="match status" value="1"/>
</dbReference>
<evidence type="ECO:0000313" key="4">
    <source>
        <dbReference type="Proteomes" id="UP001255246"/>
    </source>
</evidence>
<dbReference type="PANTHER" id="PTHR31605">
    <property type="entry name" value="GLYCEROL-3-PHOSPHATE O-ACYLTRANSFERASE 1"/>
    <property type="match status" value="1"/>
</dbReference>
<dbReference type="InterPro" id="IPR002123">
    <property type="entry name" value="Plipid/glycerol_acylTrfase"/>
</dbReference>
<dbReference type="GO" id="GO:0016746">
    <property type="term" value="F:acyltransferase activity"/>
    <property type="evidence" value="ECO:0007669"/>
    <property type="project" value="UniProtKB-KW"/>
</dbReference>
<proteinExistence type="predicted"/>
<dbReference type="PANTHER" id="PTHR31605:SF0">
    <property type="entry name" value="GLYCEROL-3-PHOSPHATE O-ACYLTRANSFERASE 1"/>
    <property type="match status" value="1"/>
</dbReference>
<feature type="transmembrane region" description="Helical" evidence="1">
    <location>
        <begin position="318"/>
        <end position="338"/>
    </location>
</feature>
<keyword evidence="4" id="KW-1185">Reference proteome</keyword>
<dbReference type="RefSeq" id="WP_311353010.1">
    <property type="nucleotide sequence ID" value="NZ_JAVRHR010000003.1"/>
</dbReference>
<evidence type="ECO:0000313" key="3">
    <source>
        <dbReference type="EMBL" id="MDT0608219.1"/>
    </source>
</evidence>
<feature type="domain" description="Phospholipid/glycerol acyltransferase" evidence="2">
    <location>
        <begin position="34"/>
        <end position="161"/>
    </location>
</feature>
<feature type="transmembrane region" description="Helical" evidence="1">
    <location>
        <begin position="260"/>
        <end position="277"/>
    </location>
</feature>
<dbReference type="InterPro" id="IPR052744">
    <property type="entry name" value="GPAT/DAPAT"/>
</dbReference>
<dbReference type="CDD" id="cd07992">
    <property type="entry name" value="LPLAT_AAK14816-like"/>
    <property type="match status" value="1"/>
</dbReference>
<name>A0ABU3AE04_9FLAO</name>
<dbReference type="EMBL" id="JAVRHR010000003">
    <property type="protein sequence ID" value="MDT0608219.1"/>
    <property type="molecule type" value="Genomic_DNA"/>
</dbReference>
<keyword evidence="3" id="KW-0012">Acyltransferase</keyword>
<feature type="transmembrane region" description="Helical" evidence="1">
    <location>
        <begin position="289"/>
        <end position="312"/>
    </location>
</feature>